<comment type="caution">
    <text evidence="1">The sequence shown here is derived from an EMBL/GenBank/DDBJ whole genome shotgun (WGS) entry which is preliminary data.</text>
</comment>
<dbReference type="EMBL" id="JADEXS010000758">
    <property type="protein sequence ID" value="MBE9027018.1"/>
    <property type="molecule type" value="Genomic_DNA"/>
</dbReference>
<dbReference type="AlphaFoldDB" id="A0A8J7D513"/>
<accession>A0A8J7D513</accession>
<protein>
    <submittedName>
        <fullName evidence="1">DUF1822 family protein</fullName>
    </submittedName>
</protein>
<dbReference type="Pfam" id="PF08852">
    <property type="entry name" value="DUF1822"/>
    <property type="match status" value="1"/>
</dbReference>
<organism evidence="1 2">
    <name type="scientific">Desmonostoc muscorum LEGE 12446</name>
    <dbReference type="NCBI Taxonomy" id="1828758"/>
    <lineage>
        <taxon>Bacteria</taxon>
        <taxon>Bacillati</taxon>
        <taxon>Cyanobacteriota</taxon>
        <taxon>Cyanophyceae</taxon>
        <taxon>Nostocales</taxon>
        <taxon>Nostocaceae</taxon>
        <taxon>Desmonostoc</taxon>
    </lineage>
</organism>
<evidence type="ECO:0000313" key="1">
    <source>
        <dbReference type="EMBL" id="MBE9027018.1"/>
    </source>
</evidence>
<proteinExistence type="predicted"/>
<dbReference type="InterPro" id="IPR014951">
    <property type="entry name" value="DUF1822"/>
</dbReference>
<dbReference type="Proteomes" id="UP000622533">
    <property type="component" value="Unassembled WGS sequence"/>
</dbReference>
<evidence type="ECO:0000313" key="2">
    <source>
        <dbReference type="Proteomes" id="UP000622533"/>
    </source>
</evidence>
<gene>
    <name evidence="1" type="ORF">IQ276_32790</name>
</gene>
<keyword evidence="2" id="KW-1185">Reference proteome</keyword>
<name>A0A8J7D513_DESMC</name>
<reference evidence="1" key="1">
    <citation type="submission" date="2020-10" db="EMBL/GenBank/DDBJ databases">
        <authorList>
            <person name="Castelo-Branco R."/>
            <person name="Eusebio N."/>
            <person name="Adriana R."/>
            <person name="Vieira A."/>
            <person name="Brugerolle De Fraissinette N."/>
            <person name="Rezende De Castro R."/>
            <person name="Schneider M.P."/>
            <person name="Vasconcelos V."/>
            <person name="Leao P.N."/>
        </authorList>
    </citation>
    <scope>NUCLEOTIDE SEQUENCE</scope>
    <source>
        <strain evidence="1">LEGE 12446</strain>
    </source>
</reference>
<sequence>MTYDIPSIPEQLTLEISLSSQTQELPAFSTSGGRWRAYLNQMCLDAFLLWLREEQFPRARVWTQIAALPSFWEFVNGTAIACEGVRLVLIPTTAIDTAELRVPQEWVDIPNWVADYYIGVLVNPNGGWMSVWGYTTHCQLKTKGVYDQGDRTYCLDENDLIKNINGLWITRQLCPEEILRASVTPLPELPLAQAENLLERLGNAEVVFPRLAIPFELWGALLAHGGWRQQLYERRQGLSQQWSIQQWLQAGVSNFAQQLGWGMTTLQLAPRGVRSRENAESNVCFSRQLAIADYTYELRVFPRDNLTENVWRFELRNANPDAMIPVGFQLRLLTEDLQPFINNEHTATEASDRLYIDVELEPGEGLVWEIEPTPDGYEREILRF</sequence>
<dbReference type="RefSeq" id="WP_193923986.1">
    <property type="nucleotide sequence ID" value="NZ_JADEXS020000001.1"/>
</dbReference>